<evidence type="ECO:0000256" key="1">
    <source>
        <dbReference type="SAM" id="MobiDB-lite"/>
    </source>
</evidence>
<accession>A0A9W9KJJ7</accession>
<name>A0A9W9KJJ7_9EURO</name>
<organism evidence="3 4">
    <name type="scientific">Penicillium angulare</name>
    <dbReference type="NCBI Taxonomy" id="116970"/>
    <lineage>
        <taxon>Eukaryota</taxon>
        <taxon>Fungi</taxon>
        <taxon>Dikarya</taxon>
        <taxon>Ascomycota</taxon>
        <taxon>Pezizomycotina</taxon>
        <taxon>Eurotiomycetes</taxon>
        <taxon>Eurotiomycetidae</taxon>
        <taxon>Eurotiales</taxon>
        <taxon>Aspergillaceae</taxon>
        <taxon>Penicillium</taxon>
    </lineage>
</organism>
<keyword evidence="2" id="KW-0472">Membrane</keyword>
<dbReference type="PANTHER" id="PTHR37848">
    <property type="entry name" value="EXPRESSED PROTEIN"/>
    <property type="match status" value="1"/>
</dbReference>
<keyword evidence="2" id="KW-0812">Transmembrane</keyword>
<feature type="compositionally biased region" description="Polar residues" evidence="1">
    <location>
        <begin position="26"/>
        <end position="45"/>
    </location>
</feature>
<proteinExistence type="predicted"/>
<protein>
    <submittedName>
        <fullName evidence="3">Uncharacterized protein</fullName>
    </submittedName>
</protein>
<dbReference type="AlphaFoldDB" id="A0A9W9KJJ7"/>
<keyword evidence="2" id="KW-1133">Transmembrane helix</keyword>
<evidence type="ECO:0000313" key="4">
    <source>
        <dbReference type="Proteomes" id="UP001149165"/>
    </source>
</evidence>
<dbReference type="EMBL" id="JAPQKH010000003">
    <property type="protein sequence ID" value="KAJ5108989.1"/>
    <property type="molecule type" value="Genomic_DNA"/>
</dbReference>
<evidence type="ECO:0000256" key="2">
    <source>
        <dbReference type="SAM" id="Phobius"/>
    </source>
</evidence>
<feature type="transmembrane region" description="Helical" evidence="2">
    <location>
        <begin position="259"/>
        <end position="281"/>
    </location>
</feature>
<dbReference type="PANTHER" id="PTHR37848:SF1">
    <property type="entry name" value="SUN DOMAIN-CONTAINING PROTEIN"/>
    <property type="match status" value="1"/>
</dbReference>
<reference evidence="3" key="2">
    <citation type="journal article" date="2023" name="IMA Fungus">
        <title>Comparative genomic study of the Penicillium genus elucidates a diverse pangenome and 15 lateral gene transfer events.</title>
        <authorList>
            <person name="Petersen C."/>
            <person name="Sorensen T."/>
            <person name="Nielsen M.R."/>
            <person name="Sondergaard T.E."/>
            <person name="Sorensen J.L."/>
            <person name="Fitzpatrick D.A."/>
            <person name="Frisvad J.C."/>
            <person name="Nielsen K.L."/>
        </authorList>
    </citation>
    <scope>NUCLEOTIDE SEQUENCE</scope>
    <source>
        <strain evidence="3">IBT 30069</strain>
    </source>
</reference>
<comment type="caution">
    <text evidence="3">The sequence shown here is derived from an EMBL/GenBank/DDBJ whole genome shotgun (WGS) entry which is preliminary data.</text>
</comment>
<reference evidence="3" key="1">
    <citation type="submission" date="2022-11" db="EMBL/GenBank/DDBJ databases">
        <authorList>
            <person name="Petersen C."/>
        </authorList>
    </citation>
    <scope>NUCLEOTIDE SEQUENCE</scope>
    <source>
        <strain evidence="3">IBT 30069</strain>
    </source>
</reference>
<keyword evidence="4" id="KW-1185">Reference proteome</keyword>
<dbReference type="Proteomes" id="UP001149165">
    <property type="component" value="Unassembled WGS sequence"/>
</dbReference>
<feature type="region of interest" description="Disordered" evidence="1">
    <location>
        <begin position="1"/>
        <end position="46"/>
    </location>
</feature>
<dbReference type="OrthoDB" id="2105912at2759"/>
<gene>
    <name evidence="3" type="ORF">N7456_005664</name>
</gene>
<feature type="compositionally biased region" description="Basic and acidic residues" evidence="1">
    <location>
        <begin position="14"/>
        <end position="25"/>
    </location>
</feature>
<evidence type="ECO:0000313" key="3">
    <source>
        <dbReference type="EMBL" id="KAJ5108989.1"/>
    </source>
</evidence>
<sequence length="370" mass="41966">MSETSESEMLLDSISRDEPDEDKSPSNKPGASSSLPDDNQSNKNNVVPVGLTSAIAGEPHALYRLIREQAQIPPRILLYIRGYPFEGASTTVFHFCIDLTYTVLRANTEDHEWNEFKVVRDGDGIGAHRGGWSPTLEWKPARRFFGSSHKKKNPKSAEGELEGQSLLGINENTSDGADLALMTWGERFCRDPAGIKKFRLDRSLQGFDSKALESEVYQCLRAIVRDDPKVKWLNVSCNINLSPFDVRSPHWFNALDDNIWFGFFIILTQLWIIFLPIMCFLRGRYEVANSIWKASKAVRDEERPCGLAKIHAHGRNESKLTAFWAPAIAQAIKDRENTCRVLKLTYLEDLEERNRDRATYAPLSTMARAE</sequence>